<evidence type="ECO:0000313" key="1">
    <source>
        <dbReference type="EMBL" id="OWY91361.1"/>
    </source>
</evidence>
<dbReference type="AlphaFoldDB" id="A0A225UEI5"/>
<keyword evidence="2" id="KW-1185">Reference proteome</keyword>
<evidence type="ECO:0008006" key="3">
    <source>
        <dbReference type="Google" id="ProtNLM"/>
    </source>
</evidence>
<dbReference type="Proteomes" id="UP000198211">
    <property type="component" value="Unassembled WGS sequence"/>
</dbReference>
<protein>
    <recommendedName>
        <fullName evidence="3">Reverse transcriptase Ty1/copia-type domain-containing protein</fullName>
    </recommendedName>
</protein>
<accession>A0A225UEI5</accession>
<name>A0A225UEI5_9STRA</name>
<evidence type="ECO:0000313" key="2">
    <source>
        <dbReference type="Proteomes" id="UP000198211"/>
    </source>
</evidence>
<sequence length="61" mass="6864">MGVSAEKRIYGLRQSPKNWNSTLHVVLVEFGFQRRSIVLDLSGDVTFPPSDLCGRHPAHRS</sequence>
<gene>
    <name evidence="1" type="ORF">PHMEG_00040093</name>
</gene>
<dbReference type="EMBL" id="NBNE01020426">
    <property type="protein sequence ID" value="OWY91361.1"/>
    <property type="molecule type" value="Genomic_DNA"/>
</dbReference>
<reference evidence="2" key="1">
    <citation type="submission" date="2017-03" db="EMBL/GenBank/DDBJ databases">
        <title>Phytopthora megakarya and P. palmivora, two closely related causual agents of cacao black pod achieved similar genome size and gene model numbers by different mechanisms.</title>
        <authorList>
            <person name="Ali S."/>
            <person name="Shao J."/>
            <person name="Larry D.J."/>
            <person name="Kronmiller B."/>
            <person name="Shen D."/>
            <person name="Strem M.D."/>
            <person name="Melnick R.L."/>
            <person name="Guiltinan M.J."/>
            <person name="Tyler B.M."/>
            <person name="Meinhardt L.W."/>
            <person name="Bailey B.A."/>
        </authorList>
    </citation>
    <scope>NUCLEOTIDE SEQUENCE [LARGE SCALE GENOMIC DNA]</scope>
    <source>
        <strain evidence="2">zdho120</strain>
    </source>
</reference>
<proteinExistence type="predicted"/>
<organism evidence="1 2">
    <name type="scientific">Phytophthora megakarya</name>
    <dbReference type="NCBI Taxonomy" id="4795"/>
    <lineage>
        <taxon>Eukaryota</taxon>
        <taxon>Sar</taxon>
        <taxon>Stramenopiles</taxon>
        <taxon>Oomycota</taxon>
        <taxon>Peronosporomycetes</taxon>
        <taxon>Peronosporales</taxon>
        <taxon>Peronosporaceae</taxon>
        <taxon>Phytophthora</taxon>
    </lineage>
</organism>
<comment type="caution">
    <text evidence="1">The sequence shown here is derived from an EMBL/GenBank/DDBJ whole genome shotgun (WGS) entry which is preliminary data.</text>
</comment>